<dbReference type="AlphaFoldDB" id="A0A841BZ91"/>
<dbReference type="EMBL" id="JACHMN010000003">
    <property type="protein sequence ID" value="MBB5874467.1"/>
    <property type="molecule type" value="Genomic_DNA"/>
</dbReference>
<sequence>MAQNTHTRLILAVATTAVMLLTTAGPAAASVDDSFGTSSNIPSGCSNPNTPAAYAEFVDYGPGDPGNSANNDDYVTLTDMCGDGVGVQVNVGLNGVWLGGKYNGLGHGKTVYFDPFPNGNVKGGDGISLQVCSRNGPWAQAYNCAFYDSVSIDG</sequence>
<evidence type="ECO:0008006" key="4">
    <source>
        <dbReference type="Google" id="ProtNLM"/>
    </source>
</evidence>
<feature type="signal peptide" evidence="1">
    <location>
        <begin position="1"/>
        <end position="29"/>
    </location>
</feature>
<proteinExistence type="predicted"/>
<protein>
    <recommendedName>
        <fullName evidence="4">Secreted protein</fullName>
    </recommendedName>
</protein>
<evidence type="ECO:0000313" key="3">
    <source>
        <dbReference type="Proteomes" id="UP000587527"/>
    </source>
</evidence>
<comment type="caution">
    <text evidence="2">The sequence shown here is derived from an EMBL/GenBank/DDBJ whole genome shotgun (WGS) entry which is preliminary data.</text>
</comment>
<keyword evidence="3" id="KW-1185">Reference proteome</keyword>
<reference evidence="2 3" key="1">
    <citation type="submission" date="2020-08" db="EMBL/GenBank/DDBJ databases">
        <title>Sequencing the genomes of 1000 actinobacteria strains.</title>
        <authorList>
            <person name="Klenk H.-P."/>
        </authorList>
    </citation>
    <scope>NUCLEOTIDE SEQUENCE [LARGE SCALE GENOMIC DNA]</scope>
    <source>
        <strain evidence="2 3">DSM 45362</strain>
    </source>
</reference>
<accession>A0A841BZ91</accession>
<organism evidence="2 3">
    <name type="scientific">Allocatelliglobosispora scoriae</name>
    <dbReference type="NCBI Taxonomy" id="643052"/>
    <lineage>
        <taxon>Bacteria</taxon>
        <taxon>Bacillati</taxon>
        <taxon>Actinomycetota</taxon>
        <taxon>Actinomycetes</taxon>
        <taxon>Micromonosporales</taxon>
        <taxon>Micromonosporaceae</taxon>
        <taxon>Allocatelliglobosispora</taxon>
    </lineage>
</organism>
<gene>
    <name evidence="2" type="ORF">F4553_007901</name>
</gene>
<feature type="chain" id="PRO_5032633177" description="Secreted protein" evidence="1">
    <location>
        <begin position="30"/>
        <end position="154"/>
    </location>
</feature>
<name>A0A841BZ91_9ACTN</name>
<evidence type="ECO:0000256" key="1">
    <source>
        <dbReference type="SAM" id="SignalP"/>
    </source>
</evidence>
<evidence type="ECO:0000313" key="2">
    <source>
        <dbReference type="EMBL" id="MBB5874467.1"/>
    </source>
</evidence>
<dbReference type="RefSeq" id="WP_184846623.1">
    <property type="nucleotide sequence ID" value="NZ_JACHMN010000003.1"/>
</dbReference>
<dbReference type="Proteomes" id="UP000587527">
    <property type="component" value="Unassembled WGS sequence"/>
</dbReference>
<keyword evidence="1" id="KW-0732">Signal</keyword>